<reference evidence="1" key="1">
    <citation type="journal article" date="2020" name="Stud. Mycol.">
        <title>101 Dothideomycetes genomes: a test case for predicting lifestyles and emergence of pathogens.</title>
        <authorList>
            <person name="Haridas S."/>
            <person name="Albert R."/>
            <person name="Binder M."/>
            <person name="Bloem J."/>
            <person name="Labutti K."/>
            <person name="Salamov A."/>
            <person name="Andreopoulos B."/>
            <person name="Baker S."/>
            <person name="Barry K."/>
            <person name="Bills G."/>
            <person name="Bluhm B."/>
            <person name="Cannon C."/>
            <person name="Castanera R."/>
            <person name="Culley D."/>
            <person name="Daum C."/>
            <person name="Ezra D."/>
            <person name="Gonzalez J."/>
            <person name="Henrissat B."/>
            <person name="Kuo A."/>
            <person name="Liang C."/>
            <person name="Lipzen A."/>
            <person name="Lutzoni F."/>
            <person name="Magnuson J."/>
            <person name="Mondo S."/>
            <person name="Nolan M."/>
            <person name="Ohm R."/>
            <person name="Pangilinan J."/>
            <person name="Park H.-J."/>
            <person name="Ramirez L."/>
            <person name="Alfaro M."/>
            <person name="Sun H."/>
            <person name="Tritt A."/>
            <person name="Yoshinaga Y."/>
            <person name="Zwiers L.-H."/>
            <person name="Turgeon B."/>
            <person name="Goodwin S."/>
            <person name="Spatafora J."/>
            <person name="Crous P."/>
            <person name="Grigoriev I."/>
        </authorList>
    </citation>
    <scope>NUCLEOTIDE SEQUENCE</scope>
    <source>
        <strain evidence="1">CBS 101060</strain>
    </source>
</reference>
<dbReference type="EMBL" id="MU006091">
    <property type="protein sequence ID" value="KAF2841617.1"/>
    <property type="molecule type" value="Genomic_DNA"/>
</dbReference>
<organism evidence="1 2">
    <name type="scientific">Patellaria atrata CBS 101060</name>
    <dbReference type="NCBI Taxonomy" id="1346257"/>
    <lineage>
        <taxon>Eukaryota</taxon>
        <taxon>Fungi</taxon>
        <taxon>Dikarya</taxon>
        <taxon>Ascomycota</taxon>
        <taxon>Pezizomycotina</taxon>
        <taxon>Dothideomycetes</taxon>
        <taxon>Dothideomycetes incertae sedis</taxon>
        <taxon>Patellariales</taxon>
        <taxon>Patellariaceae</taxon>
        <taxon>Patellaria</taxon>
    </lineage>
</organism>
<evidence type="ECO:0000313" key="1">
    <source>
        <dbReference type="EMBL" id="KAF2841617.1"/>
    </source>
</evidence>
<name>A0A9P4VU52_9PEZI</name>
<dbReference type="Proteomes" id="UP000799429">
    <property type="component" value="Unassembled WGS sequence"/>
</dbReference>
<dbReference type="AlphaFoldDB" id="A0A9P4VU52"/>
<comment type="caution">
    <text evidence="1">The sequence shown here is derived from an EMBL/GenBank/DDBJ whole genome shotgun (WGS) entry which is preliminary data.</text>
</comment>
<sequence length="78" mass="8746">MATTRPKIMDTHTYPSALCKGKIAQRSCKDPVRIAMNCPLLNSAQGIPLKVFEHVQYNLVSMRTLQVLWFVISPQTGT</sequence>
<evidence type="ECO:0000313" key="2">
    <source>
        <dbReference type="Proteomes" id="UP000799429"/>
    </source>
</evidence>
<proteinExistence type="predicted"/>
<gene>
    <name evidence="1" type="ORF">M501DRAFT_1000883</name>
</gene>
<protein>
    <submittedName>
        <fullName evidence="1">Uncharacterized protein</fullName>
    </submittedName>
</protein>
<keyword evidence="2" id="KW-1185">Reference proteome</keyword>
<accession>A0A9P4VU52</accession>